<evidence type="ECO:0000259" key="4">
    <source>
        <dbReference type="PROSITE" id="PS50995"/>
    </source>
</evidence>
<keyword evidence="2" id="KW-0238">DNA-binding</keyword>
<dbReference type="PRINTS" id="PR00598">
    <property type="entry name" value="HTHMARR"/>
</dbReference>
<dbReference type="InterPro" id="IPR036388">
    <property type="entry name" value="WH-like_DNA-bd_sf"/>
</dbReference>
<evidence type="ECO:0000256" key="1">
    <source>
        <dbReference type="ARBA" id="ARBA00023015"/>
    </source>
</evidence>
<reference evidence="6" key="1">
    <citation type="journal article" date="2019" name="Int. J. Syst. Evol. Microbiol.">
        <title>The Global Catalogue of Microorganisms (GCM) 10K type strain sequencing project: providing services to taxonomists for standard genome sequencing and annotation.</title>
        <authorList>
            <consortium name="The Broad Institute Genomics Platform"/>
            <consortium name="The Broad Institute Genome Sequencing Center for Infectious Disease"/>
            <person name="Wu L."/>
            <person name="Ma J."/>
        </authorList>
    </citation>
    <scope>NUCLEOTIDE SEQUENCE [LARGE SCALE GENOMIC DNA]</scope>
    <source>
        <strain evidence="6">CGMCC 1.12286</strain>
    </source>
</reference>
<sequence length="149" mass="17214">MENDGSVSQRLFQSFMRFRRLKWMEQQDSCCRPSDIRLLFCIQRGQDSNESGLKISEISHLLRVRAPTVTQQVSGMEAQGMVERRTDENDKRVIRVRLTNAGEAVTETARKRTHAWFSGLVKYLGEEDSEHLVHLLDKISEFSIGDDKL</sequence>
<evidence type="ECO:0000313" key="5">
    <source>
        <dbReference type="EMBL" id="MFD1676319.1"/>
    </source>
</evidence>
<dbReference type="PANTHER" id="PTHR42756:SF1">
    <property type="entry name" value="TRANSCRIPTIONAL REPRESSOR OF EMRAB OPERON"/>
    <property type="match status" value="1"/>
</dbReference>
<name>A0ABW4JJ51_9BACL</name>
<dbReference type="Proteomes" id="UP001597079">
    <property type="component" value="Unassembled WGS sequence"/>
</dbReference>
<feature type="domain" description="HTH marR-type" evidence="4">
    <location>
        <begin position="1"/>
        <end position="141"/>
    </location>
</feature>
<comment type="caution">
    <text evidence="5">The sequence shown here is derived from an EMBL/GenBank/DDBJ whole genome shotgun (WGS) entry which is preliminary data.</text>
</comment>
<dbReference type="RefSeq" id="WP_377944216.1">
    <property type="nucleotide sequence ID" value="NZ_JBHUCX010000050.1"/>
</dbReference>
<evidence type="ECO:0000256" key="3">
    <source>
        <dbReference type="ARBA" id="ARBA00023163"/>
    </source>
</evidence>
<dbReference type="EMBL" id="JBHUCX010000050">
    <property type="protein sequence ID" value="MFD1676319.1"/>
    <property type="molecule type" value="Genomic_DNA"/>
</dbReference>
<gene>
    <name evidence="5" type="ORF">ACFSB2_16570</name>
</gene>
<dbReference type="SMART" id="SM00347">
    <property type="entry name" value="HTH_MARR"/>
    <property type="match status" value="1"/>
</dbReference>
<keyword evidence="1" id="KW-0805">Transcription regulation</keyword>
<proteinExistence type="predicted"/>
<evidence type="ECO:0000256" key="2">
    <source>
        <dbReference type="ARBA" id="ARBA00023125"/>
    </source>
</evidence>
<evidence type="ECO:0000313" key="6">
    <source>
        <dbReference type="Proteomes" id="UP001597079"/>
    </source>
</evidence>
<accession>A0ABW4JJ51</accession>
<organism evidence="5 6">
    <name type="scientific">Alicyclobacillus fodiniaquatilis</name>
    <dbReference type="NCBI Taxonomy" id="1661150"/>
    <lineage>
        <taxon>Bacteria</taxon>
        <taxon>Bacillati</taxon>
        <taxon>Bacillota</taxon>
        <taxon>Bacilli</taxon>
        <taxon>Bacillales</taxon>
        <taxon>Alicyclobacillaceae</taxon>
        <taxon>Alicyclobacillus</taxon>
    </lineage>
</organism>
<dbReference type="Gene3D" id="1.10.10.10">
    <property type="entry name" value="Winged helix-like DNA-binding domain superfamily/Winged helix DNA-binding domain"/>
    <property type="match status" value="1"/>
</dbReference>
<dbReference type="Pfam" id="PF01047">
    <property type="entry name" value="MarR"/>
    <property type="match status" value="1"/>
</dbReference>
<protein>
    <submittedName>
        <fullName evidence="5">MarR family winged helix-turn-helix transcriptional regulator</fullName>
    </submittedName>
</protein>
<dbReference type="InterPro" id="IPR000835">
    <property type="entry name" value="HTH_MarR-typ"/>
</dbReference>
<dbReference type="SUPFAM" id="SSF46785">
    <property type="entry name" value="Winged helix' DNA-binding domain"/>
    <property type="match status" value="1"/>
</dbReference>
<keyword evidence="3" id="KW-0804">Transcription</keyword>
<dbReference type="InterPro" id="IPR036390">
    <property type="entry name" value="WH_DNA-bd_sf"/>
</dbReference>
<dbReference type="PROSITE" id="PS50995">
    <property type="entry name" value="HTH_MARR_2"/>
    <property type="match status" value="1"/>
</dbReference>
<dbReference type="PANTHER" id="PTHR42756">
    <property type="entry name" value="TRANSCRIPTIONAL REGULATOR, MARR"/>
    <property type="match status" value="1"/>
</dbReference>
<keyword evidence="6" id="KW-1185">Reference proteome</keyword>